<accession>A0A392UL24</accession>
<name>A0A392UL24_9FABA</name>
<dbReference type="Proteomes" id="UP000265520">
    <property type="component" value="Unassembled WGS sequence"/>
</dbReference>
<evidence type="ECO:0000313" key="3">
    <source>
        <dbReference type="Proteomes" id="UP000265520"/>
    </source>
</evidence>
<proteinExistence type="predicted"/>
<dbReference type="AlphaFoldDB" id="A0A392UL24"/>
<reference evidence="2 3" key="1">
    <citation type="journal article" date="2018" name="Front. Plant Sci.">
        <title>Red Clover (Trifolium pratense) and Zigzag Clover (T. medium) - A Picture of Genomic Similarities and Differences.</title>
        <authorList>
            <person name="Dluhosova J."/>
            <person name="Istvanek J."/>
            <person name="Nedelnik J."/>
            <person name="Repkova J."/>
        </authorList>
    </citation>
    <scope>NUCLEOTIDE SEQUENCE [LARGE SCALE GENOMIC DNA]</scope>
    <source>
        <strain evidence="3">cv. 10/8</strain>
        <tissue evidence="2">Leaf</tissue>
    </source>
</reference>
<sequence>SEESSAKSLESSDKSDENLKSDEETEVPKPCDSTEIVLEEINESDLDPPQKRRKGADGKAVVNADEHIDGAEAESKAMA</sequence>
<feature type="compositionally biased region" description="Acidic residues" evidence="1">
    <location>
        <begin position="37"/>
        <end position="46"/>
    </location>
</feature>
<comment type="caution">
    <text evidence="2">The sequence shown here is derived from an EMBL/GenBank/DDBJ whole genome shotgun (WGS) entry which is preliminary data.</text>
</comment>
<feature type="region of interest" description="Disordered" evidence="1">
    <location>
        <begin position="1"/>
        <end position="79"/>
    </location>
</feature>
<evidence type="ECO:0000256" key="1">
    <source>
        <dbReference type="SAM" id="MobiDB-lite"/>
    </source>
</evidence>
<feature type="non-terminal residue" evidence="2">
    <location>
        <position position="1"/>
    </location>
</feature>
<protein>
    <submittedName>
        <fullName evidence="2">E3 ubiquitin-protein ligase UHRF1</fullName>
    </submittedName>
</protein>
<organism evidence="2 3">
    <name type="scientific">Trifolium medium</name>
    <dbReference type="NCBI Taxonomy" id="97028"/>
    <lineage>
        <taxon>Eukaryota</taxon>
        <taxon>Viridiplantae</taxon>
        <taxon>Streptophyta</taxon>
        <taxon>Embryophyta</taxon>
        <taxon>Tracheophyta</taxon>
        <taxon>Spermatophyta</taxon>
        <taxon>Magnoliopsida</taxon>
        <taxon>eudicotyledons</taxon>
        <taxon>Gunneridae</taxon>
        <taxon>Pentapetalae</taxon>
        <taxon>rosids</taxon>
        <taxon>fabids</taxon>
        <taxon>Fabales</taxon>
        <taxon>Fabaceae</taxon>
        <taxon>Papilionoideae</taxon>
        <taxon>50 kb inversion clade</taxon>
        <taxon>NPAAA clade</taxon>
        <taxon>Hologalegina</taxon>
        <taxon>IRL clade</taxon>
        <taxon>Trifolieae</taxon>
        <taxon>Trifolium</taxon>
    </lineage>
</organism>
<keyword evidence="3" id="KW-1185">Reference proteome</keyword>
<feature type="non-terminal residue" evidence="2">
    <location>
        <position position="79"/>
    </location>
</feature>
<evidence type="ECO:0000313" key="2">
    <source>
        <dbReference type="EMBL" id="MCI73447.1"/>
    </source>
</evidence>
<dbReference type="EMBL" id="LXQA010838587">
    <property type="protein sequence ID" value="MCI73447.1"/>
    <property type="molecule type" value="Genomic_DNA"/>
</dbReference>
<feature type="compositionally biased region" description="Basic and acidic residues" evidence="1">
    <location>
        <begin position="64"/>
        <end position="79"/>
    </location>
</feature>
<feature type="compositionally biased region" description="Basic and acidic residues" evidence="1">
    <location>
        <begin position="10"/>
        <end position="29"/>
    </location>
</feature>